<dbReference type="AlphaFoldDB" id="A0A9X3UTF0"/>
<gene>
    <name evidence="8" type="primary">ccmI</name>
    <name evidence="8" type="ORF">NM948_06365</name>
</gene>
<evidence type="ECO:0000256" key="1">
    <source>
        <dbReference type="ARBA" id="ARBA00004196"/>
    </source>
</evidence>
<evidence type="ECO:0000256" key="6">
    <source>
        <dbReference type="SAM" id="Phobius"/>
    </source>
</evidence>
<reference evidence="8" key="1">
    <citation type="submission" date="2022-07" db="EMBL/GenBank/DDBJ databases">
        <title>Genome-based characterization of novel serogroup A variants of Pasteurella multocida.</title>
        <authorList>
            <person name="Prajapati A."/>
            <person name="Yogisharadhya R."/>
            <person name="Mohanty N."/>
            <person name="Chanda M."/>
            <person name="Mendem S.K."/>
            <person name="Siddaramappa S."/>
            <person name="Shivachandra S.B."/>
        </authorList>
    </citation>
    <scope>NUCLEOTIDE SEQUENCE</scope>
    <source>
        <strain evidence="8">NIVEDIPm19</strain>
    </source>
</reference>
<evidence type="ECO:0000256" key="5">
    <source>
        <dbReference type="PROSITE-ProRule" id="PRU00339"/>
    </source>
</evidence>
<keyword evidence="6" id="KW-1133">Transmembrane helix</keyword>
<dbReference type="PROSITE" id="PS50005">
    <property type="entry name" value="TPR"/>
    <property type="match status" value="1"/>
</dbReference>
<dbReference type="GO" id="GO:0005886">
    <property type="term" value="C:plasma membrane"/>
    <property type="evidence" value="ECO:0007669"/>
    <property type="project" value="TreeGrafter"/>
</dbReference>
<evidence type="ECO:0000256" key="2">
    <source>
        <dbReference type="ARBA" id="ARBA00022737"/>
    </source>
</evidence>
<dbReference type="GO" id="GO:0030313">
    <property type="term" value="C:cell envelope"/>
    <property type="evidence" value="ECO:0007669"/>
    <property type="project" value="UniProtKB-SubCell"/>
</dbReference>
<dbReference type="InterPro" id="IPR019734">
    <property type="entry name" value="TPR_rpt"/>
</dbReference>
<dbReference type="NCBIfam" id="TIGR03142">
    <property type="entry name" value="cytochro_ccmI"/>
    <property type="match status" value="1"/>
</dbReference>
<evidence type="ECO:0000256" key="3">
    <source>
        <dbReference type="ARBA" id="ARBA00022748"/>
    </source>
</evidence>
<dbReference type="InterPro" id="IPR017560">
    <property type="entry name" value="Cyt_c_biogenesis_CcmI"/>
</dbReference>
<feature type="repeat" description="TPR" evidence="5">
    <location>
        <begin position="171"/>
        <end position="204"/>
    </location>
</feature>
<dbReference type="Pfam" id="PF23914">
    <property type="entry name" value="TPR_CcmH_CycH"/>
    <property type="match status" value="1"/>
</dbReference>
<comment type="caution">
    <text evidence="8">The sequence shown here is derived from an EMBL/GenBank/DDBJ whole genome shotgun (WGS) entry which is preliminary data.</text>
</comment>
<dbReference type="PANTHER" id="PTHR47870">
    <property type="entry name" value="CYTOCHROME C-TYPE BIOGENESIS PROTEIN CCMH"/>
    <property type="match status" value="1"/>
</dbReference>
<evidence type="ECO:0000313" key="9">
    <source>
        <dbReference type="Proteomes" id="UP001145481"/>
    </source>
</evidence>
<keyword evidence="6" id="KW-0812">Transmembrane</keyword>
<proteinExistence type="predicted"/>
<evidence type="ECO:0000313" key="8">
    <source>
        <dbReference type="EMBL" id="MDA5623169.1"/>
    </source>
</evidence>
<keyword evidence="2" id="KW-0677">Repeat</keyword>
<protein>
    <submittedName>
        <fullName evidence="8">C-type cytochrome biogenesis protein CcmI</fullName>
    </submittedName>
</protein>
<keyword evidence="6" id="KW-0472">Membrane</keyword>
<feature type="transmembrane region" description="Helical" evidence="6">
    <location>
        <begin position="6"/>
        <end position="23"/>
    </location>
</feature>
<feature type="domain" description="Cytochrome c-type biogenesis protein H TPR" evidence="7">
    <location>
        <begin position="125"/>
        <end position="279"/>
    </location>
</feature>
<organism evidence="8 9">
    <name type="scientific">Pasteurella multocida</name>
    <dbReference type="NCBI Taxonomy" id="747"/>
    <lineage>
        <taxon>Bacteria</taxon>
        <taxon>Pseudomonadati</taxon>
        <taxon>Pseudomonadota</taxon>
        <taxon>Gammaproteobacteria</taxon>
        <taxon>Pasteurellales</taxon>
        <taxon>Pasteurellaceae</taxon>
        <taxon>Pasteurella</taxon>
    </lineage>
</organism>
<dbReference type="Proteomes" id="UP001145481">
    <property type="component" value="Unassembled WGS sequence"/>
</dbReference>
<dbReference type="EMBL" id="JANJHC010000011">
    <property type="protein sequence ID" value="MDA5623169.1"/>
    <property type="molecule type" value="Genomic_DNA"/>
</dbReference>
<name>A0A9X3UTF0_PASMD</name>
<feature type="transmembrane region" description="Helical" evidence="6">
    <location>
        <begin position="97"/>
        <end position="120"/>
    </location>
</feature>
<dbReference type="PANTHER" id="PTHR47870:SF1">
    <property type="entry name" value="CYTOCHROME C-TYPE BIOGENESIS PROTEIN CCMH"/>
    <property type="match status" value="1"/>
</dbReference>
<dbReference type="GO" id="GO:0017004">
    <property type="term" value="P:cytochrome complex assembly"/>
    <property type="evidence" value="ECO:0007669"/>
    <property type="project" value="UniProtKB-KW"/>
</dbReference>
<keyword evidence="3" id="KW-0201">Cytochrome c-type biogenesis</keyword>
<dbReference type="RefSeq" id="WP_151248639.1">
    <property type="nucleotide sequence ID" value="NZ_JADMLI010000012.1"/>
</dbReference>
<dbReference type="SUPFAM" id="SSF48452">
    <property type="entry name" value="TPR-like"/>
    <property type="match status" value="1"/>
</dbReference>
<dbReference type="SMART" id="SM00028">
    <property type="entry name" value="TPR"/>
    <property type="match status" value="2"/>
</dbReference>
<evidence type="ECO:0000259" key="7">
    <source>
        <dbReference type="Pfam" id="PF23914"/>
    </source>
</evidence>
<comment type="subcellular location">
    <subcellularLocation>
        <location evidence="1">Cell envelope</location>
    </subcellularLocation>
</comment>
<dbReference type="Gene3D" id="1.25.40.10">
    <property type="entry name" value="Tetratricopeptide repeat domain"/>
    <property type="match status" value="1"/>
</dbReference>
<keyword evidence="4 5" id="KW-0802">TPR repeat</keyword>
<dbReference type="InterPro" id="IPR051263">
    <property type="entry name" value="C-type_cytochrome_biogenesis"/>
</dbReference>
<evidence type="ECO:0000256" key="4">
    <source>
        <dbReference type="ARBA" id="ARBA00022803"/>
    </source>
</evidence>
<dbReference type="InterPro" id="IPR011990">
    <property type="entry name" value="TPR-like_helical_dom_sf"/>
</dbReference>
<accession>A0A9X3UTF0</accession>
<dbReference type="InterPro" id="IPR056413">
    <property type="entry name" value="TPR_CcmH_CycH"/>
</dbReference>
<sequence length="304" mass="35156">MSFWLSVMLFTLFIAFICFYPLLKSSTNSSLTRQTVKRDELNKALYFQRLAEIERDEAQGLLENATQVKTELQQTLLEDIPESVQQHENEQKTYGKIWFVSGLLALSILSLSAYLSVGAWQAEAMLEKTYQKLPHFHERLKEEQHHPLNESELQQFSTALRLHLQKQPSDAKSWWLLGQIAMNTNKGQLALDSYARAHQLEPDNIEYKLSYARILMFSEDTSDKTKGDTLLKEVIRKDHSNLEALGLLAFRYFEIEDYKMAAVTWSMMLRLLPEDDPRVTLIERSIHSALASQEAQEGAKRKPE</sequence>